<sequence>MFEKMNVLNKAVGLAQHAAARQSVIAQNVANADTPGYRARDIASFADQFREGPGAAMRATRAAHLNGSTIVSHGQAGDVPQAVYRPGAMSPNGNSVALETEMMAAAEAKRDHDLALTVYKTSLGIMRSALGRR</sequence>
<protein>
    <recommendedName>
        <fullName evidence="3 6">Flagellar basal body rod protein FlgB</fullName>
    </recommendedName>
</protein>
<comment type="caution">
    <text evidence="8">The sequence shown here is derived from an EMBL/GenBank/DDBJ whole genome shotgun (WGS) entry which is preliminary data.</text>
</comment>
<gene>
    <name evidence="8" type="ORF">GCM10016455_23780</name>
</gene>
<proteinExistence type="inferred from homology"/>
<keyword evidence="4 6" id="KW-0975">Bacterial flagellum</keyword>
<dbReference type="EMBL" id="BNCH01000005">
    <property type="protein sequence ID" value="GHF01972.1"/>
    <property type="molecule type" value="Genomic_DNA"/>
</dbReference>
<feature type="domain" description="Flagellar basal body rod protein N-terminal" evidence="7">
    <location>
        <begin position="15"/>
        <end position="38"/>
    </location>
</feature>
<dbReference type="RefSeq" id="WP_191286759.1">
    <property type="nucleotide sequence ID" value="NZ_BNCH01000005.1"/>
</dbReference>
<keyword evidence="9" id="KW-1185">Reference proteome</keyword>
<keyword evidence="8" id="KW-0969">Cilium</keyword>
<dbReference type="Pfam" id="PF00460">
    <property type="entry name" value="Flg_bb_rod"/>
    <property type="match status" value="1"/>
</dbReference>
<evidence type="ECO:0000256" key="1">
    <source>
        <dbReference type="ARBA" id="ARBA00004117"/>
    </source>
</evidence>
<evidence type="ECO:0000259" key="7">
    <source>
        <dbReference type="Pfam" id="PF00460"/>
    </source>
</evidence>
<comment type="subcellular location">
    <subcellularLocation>
        <location evidence="1 6">Bacterial flagellum basal body</location>
    </subcellularLocation>
</comment>
<evidence type="ECO:0000256" key="5">
    <source>
        <dbReference type="ARBA" id="ARBA00024934"/>
    </source>
</evidence>
<keyword evidence="8" id="KW-0966">Cell projection</keyword>
<evidence type="ECO:0000256" key="4">
    <source>
        <dbReference type="ARBA" id="ARBA00023143"/>
    </source>
</evidence>
<evidence type="ECO:0000256" key="2">
    <source>
        <dbReference type="ARBA" id="ARBA00009677"/>
    </source>
</evidence>
<accession>A0ABQ3J2W9</accession>
<comment type="function">
    <text evidence="5 6">Structural component of flagellum, the bacterial motility apparatus. Part of the rod structure of flagellar basal body.</text>
</comment>
<dbReference type="InterPro" id="IPR006300">
    <property type="entry name" value="FlgB"/>
</dbReference>
<evidence type="ECO:0000313" key="9">
    <source>
        <dbReference type="Proteomes" id="UP000609802"/>
    </source>
</evidence>
<keyword evidence="8" id="KW-0282">Flagellum</keyword>
<evidence type="ECO:0000256" key="6">
    <source>
        <dbReference type="PIRNR" id="PIRNR002889"/>
    </source>
</evidence>
<dbReference type="NCBIfam" id="NF009270">
    <property type="entry name" value="PRK12627.1"/>
    <property type="match status" value="1"/>
</dbReference>
<comment type="subunit">
    <text evidence="6">The basal body constitutes a major portion of the flagellar organelle and consists of a number of rings mounted on a central rod.</text>
</comment>
<dbReference type="Proteomes" id="UP000609802">
    <property type="component" value="Unassembled WGS sequence"/>
</dbReference>
<dbReference type="InterPro" id="IPR001444">
    <property type="entry name" value="Flag_bb_rod_N"/>
</dbReference>
<evidence type="ECO:0000256" key="3">
    <source>
        <dbReference type="ARBA" id="ARBA00014376"/>
    </source>
</evidence>
<evidence type="ECO:0000313" key="8">
    <source>
        <dbReference type="EMBL" id="GHF01972.1"/>
    </source>
</evidence>
<comment type="similarity">
    <text evidence="2 6">Belongs to the flagella basal body rod proteins family.</text>
</comment>
<name>A0ABQ3J2W9_9RHOB</name>
<reference evidence="9" key="1">
    <citation type="journal article" date="2019" name="Int. J. Syst. Evol. Microbiol.">
        <title>The Global Catalogue of Microorganisms (GCM) 10K type strain sequencing project: providing services to taxonomists for standard genome sequencing and annotation.</title>
        <authorList>
            <consortium name="The Broad Institute Genomics Platform"/>
            <consortium name="The Broad Institute Genome Sequencing Center for Infectious Disease"/>
            <person name="Wu L."/>
            <person name="Ma J."/>
        </authorList>
    </citation>
    <scope>NUCLEOTIDE SEQUENCE [LARGE SCALE GENOMIC DNA]</scope>
    <source>
        <strain evidence="9">KCTC 42443</strain>
    </source>
</reference>
<organism evidence="8 9">
    <name type="scientific">Aliiroseovarius zhejiangensis</name>
    <dbReference type="NCBI Taxonomy" id="1632025"/>
    <lineage>
        <taxon>Bacteria</taxon>
        <taxon>Pseudomonadati</taxon>
        <taxon>Pseudomonadota</taxon>
        <taxon>Alphaproteobacteria</taxon>
        <taxon>Rhodobacterales</taxon>
        <taxon>Paracoccaceae</taxon>
        <taxon>Aliiroseovarius</taxon>
    </lineage>
</organism>
<dbReference type="PIRSF" id="PIRSF002889">
    <property type="entry name" value="Rod_FlgB"/>
    <property type="match status" value="1"/>
</dbReference>